<dbReference type="AlphaFoldDB" id="A0A8X6MJU6"/>
<reference evidence="1" key="1">
    <citation type="submission" date="2020-08" db="EMBL/GenBank/DDBJ databases">
        <title>Multicomponent nature underlies the extraordinary mechanical properties of spider dragline silk.</title>
        <authorList>
            <person name="Kono N."/>
            <person name="Nakamura H."/>
            <person name="Mori M."/>
            <person name="Yoshida Y."/>
            <person name="Ohtoshi R."/>
            <person name="Malay A.D."/>
            <person name="Moran D.A.P."/>
            <person name="Tomita M."/>
            <person name="Numata K."/>
            <person name="Arakawa K."/>
        </authorList>
    </citation>
    <scope>NUCLEOTIDE SEQUENCE</scope>
</reference>
<comment type="caution">
    <text evidence="1">The sequence shown here is derived from an EMBL/GenBank/DDBJ whole genome shotgun (WGS) entry which is preliminary data.</text>
</comment>
<evidence type="ECO:0000313" key="2">
    <source>
        <dbReference type="Proteomes" id="UP000887013"/>
    </source>
</evidence>
<name>A0A8X6MJU6_NEPPI</name>
<accession>A0A8X6MJU6</accession>
<evidence type="ECO:0000313" key="1">
    <source>
        <dbReference type="EMBL" id="GFS59716.1"/>
    </source>
</evidence>
<gene>
    <name evidence="1" type="ORF">NPIL_249981</name>
</gene>
<protein>
    <submittedName>
        <fullName evidence="1">Uncharacterized protein</fullName>
    </submittedName>
</protein>
<keyword evidence="2" id="KW-1185">Reference proteome</keyword>
<dbReference type="Proteomes" id="UP000887013">
    <property type="component" value="Unassembled WGS sequence"/>
</dbReference>
<sequence>MLDTRVQATRWIVDDYESGAVTAALTIAVFPFCCCPLSTAADLTLILVYISTCFGSRERSFYTLSLRKRERLVVEGISDRDLEMRYFGHYYNRSTLLVPLDYHWNVGYLHHYGNHFGMGLDDKPTRKLPLCAGKGPRREVKSRLNFKTPDIVVFMDAKA</sequence>
<organism evidence="1 2">
    <name type="scientific">Nephila pilipes</name>
    <name type="common">Giant wood spider</name>
    <name type="synonym">Nephila maculata</name>
    <dbReference type="NCBI Taxonomy" id="299642"/>
    <lineage>
        <taxon>Eukaryota</taxon>
        <taxon>Metazoa</taxon>
        <taxon>Ecdysozoa</taxon>
        <taxon>Arthropoda</taxon>
        <taxon>Chelicerata</taxon>
        <taxon>Arachnida</taxon>
        <taxon>Araneae</taxon>
        <taxon>Araneomorphae</taxon>
        <taxon>Entelegynae</taxon>
        <taxon>Araneoidea</taxon>
        <taxon>Nephilidae</taxon>
        <taxon>Nephila</taxon>
    </lineage>
</organism>
<proteinExistence type="predicted"/>
<dbReference type="EMBL" id="BMAW01093301">
    <property type="protein sequence ID" value="GFS59716.1"/>
    <property type="molecule type" value="Genomic_DNA"/>
</dbReference>